<dbReference type="EMBL" id="JXNT01000004">
    <property type="protein sequence ID" value="ODM19638.1"/>
    <property type="molecule type" value="Genomic_DNA"/>
</dbReference>
<proteinExistence type="inferred from homology"/>
<name>A0A1E3BFH0_ASPCR</name>
<evidence type="ECO:0000313" key="9">
    <source>
        <dbReference type="Proteomes" id="UP000094569"/>
    </source>
</evidence>
<evidence type="ECO:0000259" key="7">
    <source>
        <dbReference type="Pfam" id="PF20684"/>
    </source>
</evidence>
<keyword evidence="3 6" id="KW-1133">Transmembrane helix</keyword>
<dbReference type="InterPro" id="IPR052337">
    <property type="entry name" value="SAT4-like"/>
</dbReference>
<dbReference type="Proteomes" id="UP000094569">
    <property type="component" value="Unassembled WGS sequence"/>
</dbReference>
<comment type="similarity">
    <text evidence="5">Belongs to the SAT4 family.</text>
</comment>
<evidence type="ECO:0000256" key="6">
    <source>
        <dbReference type="SAM" id="Phobius"/>
    </source>
</evidence>
<keyword evidence="2 6" id="KW-0812">Transmembrane</keyword>
<reference evidence="8 9" key="1">
    <citation type="journal article" date="2016" name="BMC Genomics">
        <title>Comparative genomic and transcriptomic analyses of the Fuzhuan brick tea-fermentation fungus Aspergillus cristatus.</title>
        <authorList>
            <person name="Ge Y."/>
            <person name="Wang Y."/>
            <person name="Liu Y."/>
            <person name="Tan Y."/>
            <person name="Ren X."/>
            <person name="Zhang X."/>
            <person name="Hyde K.D."/>
            <person name="Liu Y."/>
            <person name="Liu Z."/>
        </authorList>
    </citation>
    <scope>NUCLEOTIDE SEQUENCE [LARGE SCALE GENOMIC DNA]</scope>
    <source>
        <strain evidence="8 9">GZAAS20.1005</strain>
    </source>
</reference>
<dbReference type="AlphaFoldDB" id="A0A1E3BFH0"/>
<dbReference type="InterPro" id="IPR049326">
    <property type="entry name" value="Rhodopsin_dom_fungi"/>
</dbReference>
<dbReference type="PANTHER" id="PTHR33048:SF47">
    <property type="entry name" value="INTEGRAL MEMBRANE PROTEIN-RELATED"/>
    <property type="match status" value="1"/>
</dbReference>
<dbReference type="STRING" id="573508.A0A1E3BFH0"/>
<feature type="domain" description="Rhodopsin" evidence="7">
    <location>
        <begin position="45"/>
        <end position="283"/>
    </location>
</feature>
<sequence length="367" mass="39845">MALDSAILAIFGPPPDSIDVADSRVGENNAAVIALLCLAAVAVILRFVARISLRNALMADDWAILVALVFVGATAGLSISGAAGAGKHVWGNTLDSLTMIFKVLYTYTFIYAAACAFTKISILMFYRRVFTPLDPILKMAICFGFSITLSYPLTIWVTMANCRRPVPYFWNKFSGAKGTCINANQFSRTSDYQHVKRFNHLPDPLPADRDAANECSEKVAICRIMAVGVFACVASIVRIHYLSLFMNAADVTWLMGPVFIWSTIEPCVAIVCACLPHLAPLARQVHQSVLTSLGSRGKSNSASSSRLWKTEGVYRGQWQRTGDDEIGLTNDVRAGGRMGAVGDGDGGDKLDHDIFVQSSFVQSMNKP</sequence>
<evidence type="ECO:0000256" key="5">
    <source>
        <dbReference type="ARBA" id="ARBA00038359"/>
    </source>
</evidence>
<evidence type="ECO:0000256" key="1">
    <source>
        <dbReference type="ARBA" id="ARBA00004141"/>
    </source>
</evidence>
<feature type="transmembrane region" description="Helical" evidence="6">
    <location>
        <begin position="104"/>
        <end position="125"/>
    </location>
</feature>
<feature type="transmembrane region" description="Helical" evidence="6">
    <location>
        <begin position="61"/>
        <end position="84"/>
    </location>
</feature>
<feature type="transmembrane region" description="Helical" evidence="6">
    <location>
        <begin position="30"/>
        <end position="49"/>
    </location>
</feature>
<dbReference type="OrthoDB" id="5329176at2759"/>
<accession>A0A1E3BFH0</accession>
<dbReference type="VEuPathDB" id="FungiDB:SI65_04623"/>
<evidence type="ECO:0000256" key="2">
    <source>
        <dbReference type="ARBA" id="ARBA00022692"/>
    </source>
</evidence>
<evidence type="ECO:0000256" key="3">
    <source>
        <dbReference type="ARBA" id="ARBA00022989"/>
    </source>
</evidence>
<evidence type="ECO:0000256" key="4">
    <source>
        <dbReference type="ARBA" id="ARBA00023136"/>
    </source>
</evidence>
<keyword evidence="4 6" id="KW-0472">Membrane</keyword>
<gene>
    <name evidence="8" type="ORF">SI65_04623</name>
</gene>
<dbReference type="Pfam" id="PF20684">
    <property type="entry name" value="Fung_rhodopsin"/>
    <property type="match status" value="1"/>
</dbReference>
<organism evidence="8 9">
    <name type="scientific">Aspergillus cristatus</name>
    <name type="common">Chinese Fuzhuan brick tea-fermentation fungus</name>
    <name type="synonym">Eurotium cristatum</name>
    <dbReference type="NCBI Taxonomy" id="573508"/>
    <lineage>
        <taxon>Eukaryota</taxon>
        <taxon>Fungi</taxon>
        <taxon>Dikarya</taxon>
        <taxon>Ascomycota</taxon>
        <taxon>Pezizomycotina</taxon>
        <taxon>Eurotiomycetes</taxon>
        <taxon>Eurotiomycetidae</taxon>
        <taxon>Eurotiales</taxon>
        <taxon>Aspergillaceae</taxon>
        <taxon>Aspergillus</taxon>
        <taxon>Aspergillus subgen. Aspergillus</taxon>
    </lineage>
</organism>
<dbReference type="PANTHER" id="PTHR33048">
    <property type="entry name" value="PTH11-LIKE INTEGRAL MEMBRANE PROTEIN (AFU_ORTHOLOGUE AFUA_5G11245)"/>
    <property type="match status" value="1"/>
</dbReference>
<protein>
    <recommendedName>
        <fullName evidence="7">Rhodopsin domain-containing protein</fullName>
    </recommendedName>
</protein>
<evidence type="ECO:0000313" key="8">
    <source>
        <dbReference type="EMBL" id="ODM19638.1"/>
    </source>
</evidence>
<comment type="subcellular location">
    <subcellularLocation>
        <location evidence="1">Membrane</location>
        <topology evidence="1">Multi-pass membrane protein</topology>
    </subcellularLocation>
</comment>
<comment type="caution">
    <text evidence="8">The sequence shown here is derived from an EMBL/GenBank/DDBJ whole genome shotgun (WGS) entry which is preliminary data.</text>
</comment>
<dbReference type="GO" id="GO:0016020">
    <property type="term" value="C:membrane"/>
    <property type="evidence" value="ECO:0007669"/>
    <property type="project" value="UniProtKB-SubCell"/>
</dbReference>
<keyword evidence="9" id="KW-1185">Reference proteome</keyword>